<dbReference type="InParanoid" id="T0Q668"/>
<dbReference type="OrthoDB" id="4062651at2759"/>
<accession>T0Q668</accession>
<dbReference type="InterPro" id="IPR011009">
    <property type="entry name" value="Kinase-like_dom_sf"/>
</dbReference>
<name>T0Q668_SAPDV</name>
<gene>
    <name evidence="1" type="ORF">SDRG_08878</name>
</gene>
<keyword evidence="2" id="KW-1185">Reference proteome</keyword>
<feature type="non-terminal residue" evidence="1">
    <location>
        <position position="57"/>
    </location>
</feature>
<dbReference type="Proteomes" id="UP000030762">
    <property type="component" value="Unassembled WGS sequence"/>
</dbReference>
<organism evidence="1 2">
    <name type="scientific">Saprolegnia diclina (strain VS20)</name>
    <dbReference type="NCBI Taxonomy" id="1156394"/>
    <lineage>
        <taxon>Eukaryota</taxon>
        <taxon>Sar</taxon>
        <taxon>Stramenopiles</taxon>
        <taxon>Oomycota</taxon>
        <taxon>Saprolegniomycetes</taxon>
        <taxon>Saprolegniales</taxon>
        <taxon>Saprolegniaceae</taxon>
        <taxon>Saprolegnia</taxon>
    </lineage>
</organism>
<protein>
    <recommendedName>
        <fullName evidence="3">Protein kinase domain-containing protein</fullName>
    </recommendedName>
</protein>
<dbReference type="SUPFAM" id="SSF56112">
    <property type="entry name" value="Protein kinase-like (PK-like)"/>
    <property type="match status" value="1"/>
</dbReference>
<evidence type="ECO:0008006" key="3">
    <source>
        <dbReference type="Google" id="ProtNLM"/>
    </source>
</evidence>
<dbReference type="Gene3D" id="3.30.200.20">
    <property type="entry name" value="Phosphorylase Kinase, domain 1"/>
    <property type="match status" value="1"/>
</dbReference>
<dbReference type="RefSeq" id="XP_008612999.1">
    <property type="nucleotide sequence ID" value="XM_008614777.1"/>
</dbReference>
<proteinExistence type="predicted"/>
<reference evidence="1 2" key="1">
    <citation type="submission" date="2012-04" db="EMBL/GenBank/DDBJ databases">
        <title>The Genome Sequence of Saprolegnia declina VS20.</title>
        <authorList>
            <consortium name="The Broad Institute Genome Sequencing Platform"/>
            <person name="Russ C."/>
            <person name="Nusbaum C."/>
            <person name="Tyler B."/>
            <person name="van West P."/>
            <person name="Dieguez-Uribeondo J."/>
            <person name="de Bruijn I."/>
            <person name="Tripathy S."/>
            <person name="Jiang R."/>
            <person name="Young S.K."/>
            <person name="Zeng Q."/>
            <person name="Gargeya S."/>
            <person name="Fitzgerald M."/>
            <person name="Haas B."/>
            <person name="Abouelleil A."/>
            <person name="Alvarado L."/>
            <person name="Arachchi H.M."/>
            <person name="Berlin A."/>
            <person name="Chapman S.B."/>
            <person name="Goldberg J."/>
            <person name="Griggs A."/>
            <person name="Gujja S."/>
            <person name="Hansen M."/>
            <person name="Howarth C."/>
            <person name="Imamovic A."/>
            <person name="Larimer J."/>
            <person name="McCowen C."/>
            <person name="Montmayeur A."/>
            <person name="Murphy C."/>
            <person name="Neiman D."/>
            <person name="Pearson M."/>
            <person name="Priest M."/>
            <person name="Roberts A."/>
            <person name="Saif S."/>
            <person name="Shea T."/>
            <person name="Sisk P."/>
            <person name="Sykes S."/>
            <person name="Wortman J."/>
            <person name="Nusbaum C."/>
            <person name="Birren B."/>
        </authorList>
    </citation>
    <scope>NUCLEOTIDE SEQUENCE [LARGE SCALE GENOMIC DNA]</scope>
    <source>
        <strain evidence="1 2">VS20</strain>
    </source>
</reference>
<dbReference type="EMBL" id="JH767159">
    <property type="protein sequence ID" value="EQC33359.1"/>
    <property type="molecule type" value="Genomic_DNA"/>
</dbReference>
<evidence type="ECO:0000313" key="2">
    <source>
        <dbReference type="Proteomes" id="UP000030762"/>
    </source>
</evidence>
<dbReference type="VEuPathDB" id="FungiDB:SDRG_08878"/>
<dbReference type="AlphaFoldDB" id="T0Q668"/>
<evidence type="ECO:0000313" key="1">
    <source>
        <dbReference type="EMBL" id="EQC33359.1"/>
    </source>
</evidence>
<dbReference type="GeneID" id="19949605"/>
<sequence length="57" mass="6113">MLRLDTTLLQSVEYVAEGAYGQVWRGTYHGNAVAIKGLLPGKASRVAVANLANEILL</sequence>